<gene>
    <name evidence="10" type="ORF">COT42_07800</name>
</gene>
<dbReference type="InterPro" id="IPR023404">
    <property type="entry name" value="rSAM_horseshoe"/>
</dbReference>
<reference evidence="10 11" key="1">
    <citation type="submission" date="2017-09" db="EMBL/GenBank/DDBJ databases">
        <title>Depth-based differentiation of microbial function through sediment-hosted aquifers and enrichment of novel symbionts in the deep terrestrial subsurface.</title>
        <authorList>
            <person name="Probst A.J."/>
            <person name="Ladd B."/>
            <person name="Jarett J.K."/>
            <person name="Geller-Mcgrath D.E."/>
            <person name="Sieber C.M."/>
            <person name="Emerson J.B."/>
            <person name="Anantharaman K."/>
            <person name="Thomas B.C."/>
            <person name="Malmstrom R."/>
            <person name="Stieglmeier M."/>
            <person name="Klingl A."/>
            <person name="Woyke T."/>
            <person name="Ryan C.M."/>
            <person name="Banfield J.F."/>
        </authorList>
    </citation>
    <scope>NUCLEOTIDE SEQUENCE [LARGE SCALE GENOMIC DNA]</scope>
    <source>
        <strain evidence="10">CG08_land_8_20_14_0_20_45_16</strain>
    </source>
</reference>
<dbReference type="SUPFAM" id="SSF52242">
    <property type="entry name" value="Cobalamin (vitamin B12)-binding domain"/>
    <property type="match status" value="1"/>
</dbReference>
<dbReference type="AlphaFoldDB" id="A0A2H0XUD3"/>
<keyword evidence="4" id="KW-0949">S-adenosyl-L-methionine</keyword>
<dbReference type="InterPro" id="IPR051198">
    <property type="entry name" value="BchE-like"/>
</dbReference>
<evidence type="ECO:0000256" key="2">
    <source>
        <dbReference type="ARBA" id="ARBA00022603"/>
    </source>
</evidence>
<feature type="domain" description="Radical SAM core" evidence="9">
    <location>
        <begin position="204"/>
        <end position="432"/>
    </location>
</feature>
<sequence length="793" mass="90525">MRVLLLAPIWSYTQRYLPVNLAELAGFIRDHGYKDVQILDLNDEVFDIISPEKKFEAAKQLVLKAKPDIIGISCQTINVPFCLKFSQLLKASRDVPIVLGGIHPSFRAKEMFALCQIDYIVRGEGEVTLLELLDCLTKKPAHKSLNQILGLSYKQGHQIHHNPDRPLIKDLADLAPPAYDLLKAMSPSKNKSLSAFQRLFRQTPTTEIVGSVIASRGCPYRCLFCSSNHFWRYQRRKPIKNIIKEIKYQKQHLETNKFMFEDDCLTLNRQWSAELFKALKELRVRWGCLTRIDLIETATIKAMKAAGCTSIYHGIEAGNNKMRKVLDKKNNPKLDNNLIIKLVKEEVRHKIKPTCSFMVGIPSETKKDFADTVNLAFQLKQIGAEIQLWIMTPYPDTPAIRIFKHQLRKMDRWVTLRQGDVFIDEQILLFHDILDQMPEENPDNYIFMPDMGLAQFLNQYEKALAHLGLGQSYLKVKGCFIYNYFSCNDQKIHFVSFQKKEPINQLAASPKTILLKIEIDRSDLIKLANKLITNKIRACFLSVSCPQRHASTNQRQAFAQFLCQLIVHKIDFTLTKPLPPTIIDGNLKPLLKQAIFCPTSCQDCLELFRVSNDKVHLCGGQEIGRVCVFQSRRQLFELFKSAHQDPKNQQVLSCCQFPDPRPQKQLSLSLRAGYTIPPDAELAKIVKKTPISQLLNSKNQKGRFQNLLFLPTLNELQPNLSAPAQQSHIVFLKSSEEIHLLDNAAVGLLKHLSQSGQAKDLVTGLYPKQGKLIINKLKELVAWGIIIDPRSNR</sequence>
<evidence type="ECO:0000313" key="10">
    <source>
        <dbReference type="EMBL" id="PIS28537.1"/>
    </source>
</evidence>
<keyword evidence="2" id="KW-0489">Methyltransferase</keyword>
<evidence type="ECO:0000313" key="11">
    <source>
        <dbReference type="Proteomes" id="UP000231343"/>
    </source>
</evidence>
<evidence type="ECO:0000256" key="6">
    <source>
        <dbReference type="ARBA" id="ARBA00023004"/>
    </source>
</evidence>
<dbReference type="InterPro" id="IPR006638">
    <property type="entry name" value="Elp3/MiaA/NifB-like_rSAM"/>
</dbReference>
<dbReference type="GO" id="GO:0031419">
    <property type="term" value="F:cobalamin binding"/>
    <property type="evidence" value="ECO:0007669"/>
    <property type="project" value="InterPro"/>
</dbReference>
<keyword evidence="5" id="KW-0479">Metal-binding</keyword>
<evidence type="ECO:0000256" key="5">
    <source>
        <dbReference type="ARBA" id="ARBA00022723"/>
    </source>
</evidence>
<dbReference type="InterPro" id="IPR036724">
    <property type="entry name" value="Cobalamin-bd_sf"/>
</dbReference>
<dbReference type="SFLD" id="SFLDS00029">
    <property type="entry name" value="Radical_SAM"/>
    <property type="match status" value="1"/>
</dbReference>
<dbReference type="InterPro" id="IPR006158">
    <property type="entry name" value="Cobalamin-bd"/>
</dbReference>
<dbReference type="PANTHER" id="PTHR43409:SF7">
    <property type="entry name" value="BLL1977 PROTEIN"/>
    <property type="match status" value="1"/>
</dbReference>
<accession>A0A2H0XUD3</accession>
<dbReference type="GO" id="GO:0046872">
    <property type="term" value="F:metal ion binding"/>
    <property type="evidence" value="ECO:0007669"/>
    <property type="project" value="UniProtKB-KW"/>
</dbReference>
<evidence type="ECO:0000256" key="7">
    <source>
        <dbReference type="ARBA" id="ARBA00023014"/>
    </source>
</evidence>
<dbReference type="GO" id="GO:0051539">
    <property type="term" value="F:4 iron, 4 sulfur cluster binding"/>
    <property type="evidence" value="ECO:0007669"/>
    <property type="project" value="UniProtKB-KW"/>
</dbReference>
<keyword evidence="7" id="KW-0411">Iron-sulfur</keyword>
<name>A0A2H0XUD3_UNCSA</name>
<dbReference type="CDD" id="cd02068">
    <property type="entry name" value="radical_SAM_B12_BD"/>
    <property type="match status" value="1"/>
</dbReference>
<dbReference type="Gene3D" id="3.40.50.280">
    <property type="entry name" value="Cobalamin-binding domain"/>
    <property type="match status" value="1"/>
</dbReference>
<dbReference type="PROSITE" id="PS51332">
    <property type="entry name" value="B12_BINDING"/>
    <property type="match status" value="1"/>
</dbReference>
<protein>
    <submittedName>
        <fullName evidence="10">Uncharacterized protein</fullName>
    </submittedName>
</protein>
<comment type="cofactor">
    <cofactor evidence="1">
        <name>[4Fe-4S] cluster</name>
        <dbReference type="ChEBI" id="CHEBI:49883"/>
    </cofactor>
</comment>
<proteinExistence type="predicted"/>
<dbReference type="PROSITE" id="PS51918">
    <property type="entry name" value="RADICAL_SAM"/>
    <property type="match status" value="1"/>
</dbReference>
<dbReference type="SFLD" id="SFLDG01082">
    <property type="entry name" value="B12-binding_domain_containing"/>
    <property type="match status" value="1"/>
</dbReference>
<dbReference type="SMART" id="SM00729">
    <property type="entry name" value="Elp3"/>
    <property type="match status" value="1"/>
</dbReference>
<dbReference type="InterPro" id="IPR007197">
    <property type="entry name" value="rSAM"/>
</dbReference>
<dbReference type="Pfam" id="PF04055">
    <property type="entry name" value="Radical_SAM"/>
    <property type="match status" value="1"/>
</dbReference>
<keyword evidence="3" id="KW-0808">Transferase</keyword>
<dbReference type="InterPro" id="IPR034466">
    <property type="entry name" value="Methyltransferase_Class_B"/>
</dbReference>
<comment type="caution">
    <text evidence="10">The sequence shown here is derived from an EMBL/GenBank/DDBJ whole genome shotgun (WGS) entry which is preliminary data.</text>
</comment>
<evidence type="ECO:0000256" key="1">
    <source>
        <dbReference type="ARBA" id="ARBA00001966"/>
    </source>
</evidence>
<dbReference type="Gene3D" id="3.80.30.20">
    <property type="entry name" value="tm_1862 like domain"/>
    <property type="match status" value="1"/>
</dbReference>
<dbReference type="GO" id="GO:0003824">
    <property type="term" value="F:catalytic activity"/>
    <property type="evidence" value="ECO:0007669"/>
    <property type="project" value="InterPro"/>
</dbReference>
<evidence type="ECO:0000256" key="3">
    <source>
        <dbReference type="ARBA" id="ARBA00022679"/>
    </source>
</evidence>
<dbReference type="InterPro" id="IPR058240">
    <property type="entry name" value="rSAM_sf"/>
</dbReference>
<dbReference type="CDD" id="cd01335">
    <property type="entry name" value="Radical_SAM"/>
    <property type="match status" value="1"/>
</dbReference>
<evidence type="ECO:0000259" key="8">
    <source>
        <dbReference type="PROSITE" id="PS51332"/>
    </source>
</evidence>
<dbReference type="EMBL" id="PEYM01000128">
    <property type="protein sequence ID" value="PIS28537.1"/>
    <property type="molecule type" value="Genomic_DNA"/>
</dbReference>
<dbReference type="Pfam" id="PF02310">
    <property type="entry name" value="B12-binding"/>
    <property type="match status" value="1"/>
</dbReference>
<dbReference type="SFLD" id="SFLDG01123">
    <property type="entry name" value="methyltransferase_(Class_B)"/>
    <property type="match status" value="1"/>
</dbReference>
<feature type="domain" description="B12-binding" evidence="8">
    <location>
        <begin position="1"/>
        <end position="143"/>
    </location>
</feature>
<evidence type="ECO:0000259" key="9">
    <source>
        <dbReference type="PROSITE" id="PS51918"/>
    </source>
</evidence>
<organism evidence="10 11">
    <name type="scientific">Candidatus Saganbacteria bacterium CG08_land_8_20_14_0_20_45_16</name>
    <dbReference type="NCBI Taxonomy" id="2014293"/>
    <lineage>
        <taxon>Bacteria</taxon>
        <taxon>Bacillati</taxon>
        <taxon>Saganbacteria</taxon>
    </lineage>
</organism>
<dbReference type="PANTHER" id="PTHR43409">
    <property type="entry name" value="ANAEROBIC MAGNESIUM-PROTOPORPHYRIN IX MONOMETHYL ESTER CYCLASE-RELATED"/>
    <property type="match status" value="1"/>
</dbReference>
<keyword evidence="6" id="KW-0408">Iron</keyword>
<dbReference type="SUPFAM" id="SSF102114">
    <property type="entry name" value="Radical SAM enzymes"/>
    <property type="match status" value="1"/>
</dbReference>
<dbReference type="Proteomes" id="UP000231343">
    <property type="component" value="Unassembled WGS sequence"/>
</dbReference>
<evidence type="ECO:0000256" key="4">
    <source>
        <dbReference type="ARBA" id="ARBA00022691"/>
    </source>
</evidence>